<dbReference type="Proteomes" id="UP001500279">
    <property type="component" value="Unassembled WGS sequence"/>
</dbReference>
<gene>
    <name evidence="2" type="ORF">GCM10009107_09720</name>
</gene>
<dbReference type="RefSeq" id="WP_231010548.1">
    <property type="nucleotide sequence ID" value="NZ_BAAAEW010000004.1"/>
</dbReference>
<keyword evidence="3" id="KW-1185">Reference proteome</keyword>
<sequence>MSTLPPDAEAAMALAAESAPKGSAAAVSLAASRLVMHRSQILDGMAAEQGPAQAGSRRRGPSWGRWLGRFSFLAPLLGLSRLSGLLEAEQLLQGQLRPLALRHPKTLLLASAATGSFVYLLLPRVWRFLLWPTLLAEGQMLAQRTVRDVLMGAVASATQAVSPGPASSDATEFPSPIETPLDPTPGSTS</sequence>
<dbReference type="EMBL" id="BAAAEW010000004">
    <property type="protein sequence ID" value="GAA0744339.1"/>
    <property type="molecule type" value="Genomic_DNA"/>
</dbReference>
<reference evidence="2 3" key="1">
    <citation type="journal article" date="2019" name="Int. J. Syst. Evol. Microbiol.">
        <title>The Global Catalogue of Microorganisms (GCM) 10K type strain sequencing project: providing services to taxonomists for standard genome sequencing and annotation.</title>
        <authorList>
            <consortium name="The Broad Institute Genomics Platform"/>
            <consortium name="The Broad Institute Genome Sequencing Center for Infectious Disease"/>
            <person name="Wu L."/>
            <person name="Ma J."/>
        </authorList>
    </citation>
    <scope>NUCLEOTIDE SEQUENCE [LARGE SCALE GENOMIC DNA]</scope>
    <source>
        <strain evidence="2 3">JCM 15503</strain>
    </source>
</reference>
<accession>A0ABN1JPY1</accession>
<feature type="region of interest" description="Disordered" evidence="1">
    <location>
        <begin position="160"/>
        <end position="189"/>
    </location>
</feature>
<name>A0ABN1JPY1_9BURK</name>
<evidence type="ECO:0000256" key="1">
    <source>
        <dbReference type="SAM" id="MobiDB-lite"/>
    </source>
</evidence>
<evidence type="ECO:0000313" key="2">
    <source>
        <dbReference type="EMBL" id="GAA0744339.1"/>
    </source>
</evidence>
<evidence type="ECO:0000313" key="3">
    <source>
        <dbReference type="Proteomes" id="UP001500279"/>
    </source>
</evidence>
<organism evidence="2 3">
    <name type="scientific">Ideonella azotifigens</name>
    <dbReference type="NCBI Taxonomy" id="513160"/>
    <lineage>
        <taxon>Bacteria</taxon>
        <taxon>Pseudomonadati</taxon>
        <taxon>Pseudomonadota</taxon>
        <taxon>Betaproteobacteria</taxon>
        <taxon>Burkholderiales</taxon>
        <taxon>Sphaerotilaceae</taxon>
        <taxon>Ideonella</taxon>
    </lineage>
</organism>
<proteinExistence type="predicted"/>
<protein>
    <submittedName>
        <fullName evidence="2">Uncharacterized protein</fullName>
    </submittedName>
</protein>
<comment type="caution">
    <text evidence="2">The sequence shown here is derived from an EMBL/GenBank/DDBJ whole genome shotgun (WGS) entry which is preliminary data.</text>
</comment>